<dbReference type="EMBL" id="JAWDJW010010125">
    <property type="protein sequence ID" value="KAK3050370.1"/>
    <property type="molecule type" value="Genomic_DNA"/>
</dbReference>
<protein>
    <submittedName>
        <fullName evidence="1">Uncharacterized protein</fullName>
    </submittedName>
</protein>
<comment type="caution">
    <text evidence="1">The sequence shown here is derived from an EMBL/GenBank/DDBJ whole genome shotgun (WGS) entry which is preliminary data.</text>
</comment>
<name>A0ACC3CX59_9PEZI</name>
<feature type="non-terminal residue" evidence="1">
    <location>
        <position position="1"/>
    </location>
</feature>
<evidence type="ECO:0000313" key="1">
    <source>
        <dbReference type="EMBL" id="KAK3050370.1"/>
    </source>
</evidence>
<accession>A0ACC3CX59</accession>
<gene>
    <name evidence="1" type="ORF">LTS18_012587</name>
</gene>
<dbReference type="Proteomes" id="UP001186974">
    <property type="component" value="Unassembled WGS sequence"/>
</dbReference>
<sequence length="70" mass="7865">TYYISFVNALDPNALGSTVPPLIPWPKWTNDKRQLVNIGGVANTGNVLLTDDFREAQAKYMMANQKKLRV</sequence>
<reference evidence="1" key="1">
    <citation type="submission" date="2024-09" db="EMBL/GenBank/DDBJ databases">
        <title>Black Yeasts Isolated from many extreme environments.</title>
        <authorList>
            <person name="Coleine C."/>
            <person name="Stajich J.E."/>
            <person name="Selbmann L."/>
        </authorList>
    </citation>
    <scope>NUCLEOTIDE SEQUENCE</scope>
    <source>
        <strain evidence="1">CCFEE 5737</strain>
    </source>
</reference>
<keyword evidence="2" id="KW-1185">Reference proteome</keyword>
<proteinExistence type="predicted"/>
<evidence type="ECO:0000313" key="2">
    <source>
        <dbReference type="Proteomes" id="UP001186974"/>
    </source>
</evidence>
<organism evidence="1 2">
    <name type="scientific">Coniosporium uncinatum</name>
    <dbReference type="NCBI Taxonomy" id="93489"/>
    <lineage>
        <taxon>Eukaryota</taxon>
        <taxon>Fungi</taxon>
        <taxon>Dikarya</taxon>
        <taxon>Ascomycota</taxon>
        <taxon>Pezizomycotina</taxon>
        <taxon>Dothideomycetes</taxon>
        <taxon>Dothideomycetes incertae sedis</taxon>
        <taxon>Coniosporium</taxon>
    </lineage>
</organism>